<protein>
    <recommendedName>
        <fullName evidence="3">Reverse transcriptase domain-containing protein</fullName>
    </recommendedName>
</protein>
<name>A0A5N4AAC6_PHOPY</name>
<proteinExistence type="predicted"/>
<gene>
    <name evidence="1" type="ORF">PPYR_13887</name>
</gene>
<evidence type="ECO:0008006" key="3">
    <source>
        <dbReference type="Google" id="ProtNLM"/>
    </source>
</evidence>
<organism evidence="1 2">
    <name type="scientific">Photinus pyralis</name>
    <name type="common">Common eastern firefly</name>
    <name type="synonym">Lampyris pyralis</name>
    <dbReference type="NCBI Taxonomy" id="7054"/>
    <lineage>
        <taxon>Eukaryota</taxon>
        <taxon>Metazoa</taxon>
        <taxon>Ecdysozoa</taxon>
        <taxon>Arthropoda</taxon>
        <taxon>Hexapoda</taxon>
        <taxon>Insecta</taxon>
        <taxon>Pterygota</taxon>
        <taxon>Neoptera</taxon>
        <taxon>Endopterygota</taxon>
        <taxon>Coleoptera</taxon>
        <taxon>Polyphaga</taxon>
        <taxon>Elateriformia</taxon>
        <taxon>Elateroidea</taxon>
        <taxon>Lampyridae</taxon>
        <taxon>Lampyrinae</taxon>
        <taxon>Photinus</taxon>
    </lineage>
</organism>
<comment type="caution">
    <text evidence="1">The sequence shown here is derived from an EMBL/GenBank/DDBJ whole genome shotgun (WGS) entry which is preliminary data.</text>
</comment>
<evidence type="ECO:0000313" key="1">
    <source>
        <dbReference type="EMBL" id="KAB0794267.1"/>
    </source>
</evidence>
<dbReference type="AlphaFoldDB" id="A0A5N4AAC6"/>
<reference evidence="1 2" key="1">
    <citation type="journal article" date="2018" name="Elife">
        <title>Firefly genomes illuminate parallel origins of bioluminescence in beetles.</title>
        <authorList>
            <person name="Fallon T.R."/>
            <person name="Lower S.E."/>
            <person name="Chang C.H."/>
            <person name="Bessho-Uehara M."/>
            <person name="Martin G.J."/>
            <person name="Bewick A.J."/>
            <person name="Behringer M."/>
            <person name="Debat H.J."/>
            <person name="Wong I."/>
            <person name="Day J.C."/>
            <person name="Suvorov A."/>
            <person name="Silva C.J."/>
            <person name="Stanger-Hall K.F."/>
            <person name="Hall D.W."/>
            <person name="Schmitz R.J."/>
            <person name="Nelson D.R."/>
            <person name="Lewis S.M."/>
            <person name="Shigenobu S."/>
            <person name="Bybee S.M."/>
            <person name="Larracuente A.M."/>
            <person name="Oba Y."/>
            <person name="Weng J.K."/>
        </authorList>
    </citation>
    <scope>NUCLEOTIDE SEQUENCE [LARGE SCALE GENOMIC DNA]</scope>
    <source>
        <strain evidence="1">1611_PpyrPB1</strain>
        <tissue evidence="1">Whole body</tissue>
    </source>
</reference>
<accession>A0A5N4AAC6</accession>
<evidence type="ECO:0000313" key="2">
    <source>
        <dbReference type="Proteomes" id="UP000327044"/>
    </source>
</evidence>
<dbReference type="InParanoid" id="A0A5N4AAC6"/>
<dbReference type="Proteomes" id="UP000327044">
    <property type="component" value="Unassembled WGS sequence"/>
</dbReference>
<keyword evidence="2" id="KW-1185">Reference proteome</keyword>
<dbReference type="EMBL" id="VVIM01000009">
    <property type="protein sequence ID" value="KAB0794267.1"/>
    <property type="molecule type" value="Genomic_DNA"/>
</dbReference>
<sequence>MFADDLNIYISEDPSNIESALTKIQEDLNTINSWSTQHGLKLNYSKCKYIIFGHDRVLCNLDYTALQPLVLQEVLLNRVDTIKLLGLTLQNNLSWTKQVNLICNQVNKIYCLKSVFAYLPCSVKKTIIQTAVFPNFNYGIAAMANINYVQNNKLQRAENLCVKYIFNLRIDDRIYDKYKILHMLKIRDLQEFRILNVLFSILKNKTPEYLNDQFTFFQSSTRQQNKVLVLPTHKTEVYAQSFTVKAIKLYNNLPEIVKTTTTAAVFKKRLKDYLLNKNDY</sequence>